<organism evidence="1 2">
    <name type="scientific">Solibacillus palustris</name>
    <dbReference type="NCBI Taxonomy" id="2908203"/>
    <lineage>
        <taxon>Bacteria</taxon>
        <taxon>Bacillati</taxon>
        <taxon>Bacillota</taxon>
        <taxon>Bacilli</taxon>
        <taxon>Bacillales</taxon>
        <taxon>Caryophanaceae</taxon>
        <taxon>Solibacillus</taxon>
    </lineage>
</organism>
<name>A0ABS9UEZ7_9BACL</name>
<gene>
    <name evidence="1" type="ORF">LZ480_13565</name>
</gene>
<reference evidence="1 2" key="1">
    <citation type="submission" date="2022-03" db="EMBL/GenBank/DDBJ databases">
        <authorList>
            <person name="Jo J.-H."/>
            <person name="Im W.-T."/>
        </authorList>
    </citation>
    <scope>NUCLEOTIDE SEQUENCE [LARGE SCALE GENOMIC DNA]</scope>
    <source>
        <strain evidence="1 2">MA9</strain>
    </source>
</reference>
<comment type="caution">
    <text evidence="1">The sequence shown here is derived from an EMBL/GenBank/DDBJ whole genome shotgun (WGS) entry which is preliminary data.</text>
</comment>
<sequence>MDIFKELDEKVLEGSLIDLDTLNELKFITRNDFYKSFKSKKICIFSNCKNKSIKRSHTIPRSGSLKIISDDSHLLYPHLCETGDELSMRMERIGIGEASVFPGFCKEHEKIFAEFEQKKDIDSIEQAKLQAYRSICREIVINNLELEKIKKAIVKYKNERNRQYKLGMESKIGKKVEKVKIEYNDIPLNFANMSKVKITEKLEFLSKIHDKFLESIKNEENDENVFMNVIHTDMKIPIALSGLGYANIIDEENNHREIKSILNVIPFESSTVLIFAGDNVDKEILDNHFDYIIQHPILILNFIESFMMHGTDHWFIQPEVWNKMDEEKQKYILEYFFVTEKAFLQDVNFSIFDDIRKDYLVKLTLPEGLKESEENKFNFNLKNPQKSIMDSLNERYNYFYETNGI</sequence>
<dbReference type="Proteomes" id="UP001316087">
    <property type="component" value="Unassembled WGS sequence"/>
</dbReference>
<evidence type="ECO:0000313" key="2">
    <source>
        <dbReference type="Proteomes" id="UP001316087"/>
    </source>
</evidence>
<dbReference type="EMBL" id="JAKZFC010000005">
    <property type="protein sequence ID" value="MCH7322904.1"/>
    <property type="molecule type" value="Genomic_DNA"/>
</dbReference>
<protein>
    <submittedName>
        <fullName evidence="1">Uncharacterized protein</fullName>
    </submittedName>
</protein>
<accession>A0ABS9UEZ7</accession>
<evidence type="ECO:0000313" key="1">
    <source>
        <dbReference type="EMBL" id="MCH7322904.1"/>
    </source>
</evidence>
<dbReference type="RefSeq" id="WP_241370047.1">
    <property type="nucleotide sequence ID" value="NZ_JAKZFC010000005.1"/>
</dbReference>
<proteinExistence type="predicted"/>
<keyword evidence="2" id="KW-1185">Reference proteome</keyword>